<dbReference type="InterPro" id="IPR008792">
    <property type="entry name" value="PQQD"/>
</dbReference>
<evidence type="ECO:0000313" key="2">
    <source>
        <dbReference type="Proteomes" id="UP001597393"/>
    </source>
</evidence>
<comment type="caution">
    <text evidence="1">The sequence shown here is derived from an EMBL/GenBank/DDBJ whole genome shotgun (WGS) entry which is preliminary data.</text>
</comment>
<keyword evidence="2" id="KW-1185">Reference proteome</keyword>
<organism evidence="1 2">
    <name type="scientific">Sphingobacterium corticis</name>
    <dbReference type="NCBI Taxonomy" id="1812823"/>
    <lineage>
        <taxon>Bacteria</taxon>
        <taxon>Pseudomonadati</taxon>
        <taxon>Bacteroidota</taxon>
        <taxon>Sphingobacteriia</taxon>
        <taxon>Sphingobacteriales</taxon>
        <taxon>Sphingobacteriaceae</taxon>
        <taxon>Sphingobacterium</taxon>
    </lineage>
</organism>
<dbReference type="Pfam" id="PF05402">
    <property type="entry name" value="PqqD"/>
    <property type="match status" value="1"/>
</dbReference>
<dbReference type="EMBL" id="JBHUMA010000004">
    <property type="protein sequence ID" value="MFD2598310.1"/>
    <property type="molecule type" value="Genomic_DNA"/>
</dbReference>
<name>A0ABW5NHE5_9SPHI</name>
<evidence type="ECO:0000313" key="1">
    <source>
        <dbReference type="EMBL" id="MFD2598310.1"/>
    </source>
</evidence>
<gene>
    <name evidence="1" type="ORF">ACFSQ3_05040</name>
</gene>
<dbReference type="Gene3D" id="1.10.10.1150">
    <property type="entry name" value="Coenzyme PQQ synthesis protein D (PqqD)"/>
    <property type="match status" value="1"/>
</dbReference>
<accession>A0ABW5NHE5</accession>
<dbReference type="InterPro" id="IPR041881">
    <property type="entry name" value="PqqD_sf"/>
</dbReference>
<dbReference type="RefSeq" id="WP_380868104.1">
    <property type="nucleotide sequence ID" value="NZ_JBHUMA010000004.1"/>
</dbReference>
<reference evidence="2" key="1">
    <citation type="journal article" date="2019" name="Int. J. Syst. Evol. Microbiol.">
        <title>The Global Catalogue of Microorganisms (GCM) 10K type strain sequencing project: providing services to taxonomists for standard genome sequencing and annotation.</title>
        <authorList>
            <consortium name="The Broad Institute Genomics Platform"/>
            <consortium name="The Broad Institute Genome Sequencing Center for Infectious Disease"/>
            <person name="Wu L."/>
            <person name="Ma J."/>
        </authorList>
    </citation>
    <scope>NUCLEOTIDE SEQUENCE [LARGE SCALE GENOMIC DNA]</scope>
    <source>
        <strain evidence="2">KCTC 42248</strain>
    </source>
</reference>
<protein>
    <submittedName>
        <fullName evidence="1">PqqD family protein</fullName>
    </submittedName>
</protein>
<sequence>MRLRKELRLRKVGKDYIIVEPGQDKVDMVKVFTLNESAAWLWEQVEGDNFSRDDLTKLLLEKYDVAPEKASEDVESLIAVFHTQNFLEERE</sequence>
<proteinExistence type="predicted"/>
<dbReference type="Proteomes" id="UP001597393">
    <property type="component" value="Unassembled WGS sequence"/>
</dbReference>